<dbReference type="Pfam" id="PF01152">
    <property type="entry name" value="Bac_globin"/>
    <property type="match status" value="1"/>
</dbReference>
<evidence type="ECO:0000256" key="3">
    <source>
        <dbReference type="ARBA" id="ARBA00022723"/>
    </source>
</evidence>
<evidence type="ECO:0000256" key="4">
    <source>
        <dbReference type="ARBA" id="ARBA00023004"/>
    </source>
</evidence>
<keyword evidence="7" id="KW-1185">Reference proteome</keyword>
<keyword evidence="1" id="KW-0813">Transport</keyword>
<keyword evidence="5" id="KW-1133">Transmembrane helix</keyword>
<keyword evidence="5" id="KW-0472">Membrane</keyword>
<feature type="transmembrane region" description="Helical" evidence="5">
    <location>
        <begin position="12"/>
        <end position="31"/>
    </location>
</feature>
<reference evidence="7" key="1">
    <citation type="journal article" date="2019" name="Int. J. Syst. Evol. Microbiol.">
        <title>The Global Catalogue of Microorganisms (GCM) 10K type strain sequencing project: providing services to taxonomists for standard genome sequencing and annotation.</title>
        <authorList>
            <consortium name="The Broad Institute Genomics Platform"/>
            <consortium name="The Broad Institute Genome Sequencing Center for Infectious Disease"/>
            <person name="Wu L."/>
            <person name="Ma J."/>
        </authorList>
    </citation>
    <scope>NUCLEOTIDE SEQUENCE [LARGE SCALE GENOMIC DNA]</scope>
    <source>
        <strain evidence="7">CGMCC 1.15922</strain>
    </source>
</reference>
<evidence type="ECO:0000256" key="1">
    <source>
        <dbReference type="ARBA" id="ARBA00022448"/>
    </source>
</evidence>
<dbReference type="Proteomes" id="UP000626370">
    <property type="component" value="Unassembled WGS sequence"/>
</dbReference>
<dbReference type="PROSITE" id="PS51257">
    <property type="entry name" value="PROKAR_LIPOPROTEIN"/>
    <property type="match status" value="1"/>
</dbReference>
<dbReference type="InterPro" id="IPR001486">
    <property type="entry name" value="Hemoglobin_trunc"/>
</dbReference>
<dbReference type="EMBL" id="BNAH01000008">
    <property type="protein sequence ID" value="GHE91813.1"/>
    <property type="molecule type" value="Genomic_DNA"/>
</dbReference>
<dbReference type="SUPFAM" id="SSF46458">
    <property type="entry name" value="Globin-like"/>
    <property type="match status" value="1"/>
</dbReference>
<keyword evidence="4" id="KW-0408">Iron</keyword>
<keyword evidence="2" id="KW-0349">Heme</keyword>
<sequence>MSRFTISSISNFVTNIVIILLTFSVFSCSSIKESAEQQTLYQALGQQQGIERLVNIFIKKLGQDKQIFPYFAKASVSHFRQGFISHICEASDGPCQYEGDNMVDIHTGMNINEADFNRVVELLVLAMEEAGIDYPIQNKVLAKFAPLRGEIIKI</sequence>
<comment type="caution">
    <text evidence="6">The sequence shown here is derived from an EMBL/GenBank/DDBJ whole genome shotgun (WGS) entry which is preliminary data.</text>
</comment>
<evidence type="ECO:0000313" key="6">
    <source>
        <dbReference type="EMBL" id="GHE91813.1"/>
    </source>
</evidence>
<evidence type="ECO:0000256" key="5">
    <source>
        <dbReference type="SAM" id="Phobius"/>
    </source>
</evidence>
<evidence type="ECO:0000256" key="2">
    <source>
        <dbReference type="ARBA" id="ARBA00022617"/>
    </source>
</evidence>
<name>A0ABQ3IRI0_9GAMM</name>
<dbReference type="CDD" id="cd00454">
    <property type="entry name" value="TrHb1_N"/>
    <property type="match status" value="1"/>
</dbReference>
<dbReference type="Gene3D" id="1.10.490.10">
    <property type="entry name" value="Globins"/>
    <property type="match status" value="1"/>
</dbReference>
<accession>A0ABQ3IRI0</accession>
<dbReference type="RefSeq" id="WP_189378280.1">
    <property type="nucleotide sequence ID" value="NZ_BNAH01000008.1"/>
</dbReference>
<gene>
    <name evidence="6" type="ORF">GCM10011501_21560</name>
</gene>
<evidence type="ECO:0000313" key="7">
    <source>
        <dbReference type="Proteomes" id="UP000626370"/>
    </source>
</evidence>
<keyword evidence="5" id="KW-0812">Transmembrane</keyword>
<protein>
    <submittedName>
        <fullName evidence="6">Group 1 truncated hemoglobin</fullName>
    </submittedName>
</protein>
<dbReference type="InterPro" id="IPR012292">
    <property type="entry name" value="Globin/Proto"/>
</dbReference>
<dbReference type="InterPro" id="IPR009050">
    <property type="entry name" value="Globin-like_sf"/>
</dbReference>
<organism evidence="6 7">
    <name type="scientific">Thalassotalea profundi</name>
    <dbReference type="NCBI Taxonomy" id="2036687"/>
    <lineage>
        <taxon>Bacteria</taxon>
        <taxon>Pseudomonadati</taxon>
        <taxon>Pseudomonadota</taxon>
        <taxon>Gammaproteobacteria</taxon>
        <taxon>Alteromonadales</taxon>
        <taxon>Colwelliaceae</taxon>
        <taxon>Thalassotalea</taxon>
    </lineage>
</organism>
<keyword evidence="3" id="KW-0479">Metal-binding</keyword>
<proteinExistence type="predicted"/>